<organism evidence="1">
    <name type="scientific">Setaria italica</name>
    <name type="common">Foxtail millet</name>
    <name type="synonym">Panicum italicum</name>
    <dbReference type="NCBI Taxonomy" id="4555"/>
    <lineage>
        <taxon>Eukaryota</taxon>
        <taxon>Viridiplantae</taxon>
        <taxon>Streptophyta</taxon>
        <taxon>Embryophyta</taxon>
        <taxon>Tracheophyta</taxon>
        <taxon>Spermatophyta</taxon>
        <taxon>Magnoliopsida</taxon>
        <taxon>Liliopsida</taxon>
        <taxon>Poales</taxon>
        <taxon>Poaceae</taxon>
        <taxon>PACMAD clade</taxon>
        <taxon>Panicoideae</taxon>
        <taxon>Panicodae</taxon>
        <taxon>Paniceae</taxon>
        <taxon>Cenchrinae</taxon>
        <taxon>Setaria</taxon>
    </lineage>
</organism>
<reference evidence="1" key="2">
    <citation type="submission" date="2015-07" db="EMBL/GenBank/DDBJ databases">
        <authorList>
            <person name="Noorani M."/>
        </authorList>
    </citation>
    <scope>NUCLEOTIDE SEQUENCE</scope>
    <source>
        <strain evidence="1">Yugu1</strain>
    </source>
</reference>
<proteinExistence type="predicted"/>
<protein>
    <submittedName>
        <fullName evidence="1">Uncharacterized protein</fullName>
    </submittedName>
</protein>
<accession>A0A368S264</accession>
<dbReference type="AlphaFoldDB" id="A0A368S264"/>
<dbReference type="EMBL" id="CM003534">
    <property type="protein sequence ID" value="RCV36499.1"/>
    <property type="molecule type" value="Genomic_DNA"/>
</dbReference>
<evidence type="ECO:0000313" key="1">
    <source>
        <dbReference type="EMBL" id="RCV36499.1"/>
    </source>
</evidence>
<sequence>MNQRWKRLLQEMMSTESDVHLHFAAWRACVLALELQKIISSIESILGSSFQSLCSKFFQAKKRLLSEAAT</sequence>
<gene>
    <name evidence="1" type="ORF">SETIT_7G323800v2</name>
</gene>
<name>A0A368S264_SETIT</name>
<reference evidence="1" key="1">
    <citation type="journal article" date="2012" name="Nat. Biotechnol.">
        <title>Reference genome sequence of the model plant Setaria.</title>
        <authorList>
            <person name="Bennetzen J.L."/>
            <person name="Schmutz J."/>
            <person name="Wang H."/>
            <person name="Percifield R."/>
            <person name="Hawkins J."/>
            <person name="Pontaroli A.C."/>
            <person name="Estep M."/>
            <person name="Feng L."/>
            <person name="Vaughn J.N."/>
            <person name="Grimwood J."/>
            <person name="Jenkins J."/>
            <person name="Barry K."/>
            <person name="Lindquist E."/>
            <person name="Hellsten U."/>
            <person name="Deshpande S."/>
            <person name="Wang X."/>
            <person name="Wu X."/>
            <person name="Mitros T."/>
            <person name="Triplett J."/>
            <person name="Yang X."/>
            <person name="Ye C.Y."/>
            <person name="Mauro-Herrera M."/>
            <person name="Wang L."/>
            <person name="Li P."/>
            <person name="Sharma M."/>
            <person name="Sharma R."/>
            <person name="Ronald P.C."/>
            <person name="Panaud O."/>
            <person name="Kellogg E.A."/>
            <person name="Brutnell T.P."/>
            <person name="Doust A.N."/>
            <person name="Tuskan G.A."/>
            <person name="Rokhsar D."/>
            <person name="Devos K.M."/>
        </authorList>
    </citation>
    <scope>NUCLEOTIDE SEQUENCE [LARGE SCALE GENOMIC DNA]</scope>
    <source>
        <strain evidence="1">Yugu1</strain>
    </source>
</reference>